<evidence type="ECO:0000256" key="2">
    <source>
        <dbReference type="SAM" id="Phobius"/>
    </source>
</evidence>
<name>A0A1J4KZC8_9EUKA</name>
<feature type="transmembrane region" description="Helical" evidence="2">
    <location>
        <begin position="146"/>
        <end position="166"/>
    </location>
</feature>
<dbReference type="AlphaFoldDB" id="A0A1J4KZC8"/>
<dbReference type="GeneID" id="94831921"/>
<sequence>MLLLTLLSIKIPNINNNSFPLILFFDPLDKIEFSAPPGIAIIGGWPDKLEVNIEILNKNGRSVNYGPFTNTDGVFGAANPTNEMIFQFYNNGVERSTVAINWGQNISDFDYQSFEGYSVEEFDEQFYKDINLLEEPILYSSMKSSFSWYLFVMFETIMGLLVLIIFCIDCYCCQRCCHTKNESDKRDEHYGDPPSPNYGEIGGYASPNQVSDEDSDEMPIADPHIV</sequence>
<organism evidence="3 4">
    <name type="scientific">Tritrichomonas foetus</name>
    <dbReference type="NCBI Taxonomy" id="1144522"/>
    <lineage>
        <taxon>Eukaryota</taxon>
        <taxon>Metamonada</taxon>
        <taxon>Parabasalia</taxon>
        <taxon>Tritrichomonadida</taxon>
        <taxon>Tritrichomonadidae</taxon>
        <taxon>Tritrichomonas</taxon>
    </lineage>
</organism>
<gene>
    <name evidence="3" type="ORF">TRFO_13381</name>
</gene>
<dbReference type="Proteomes" id="UP000179807">
    <property type="component" value="Unassembled WGS sequence"/>
</dbReference>
<accession>A0A1J4KZC8</accession>
<reference evidence="3" key="1">
    <citation type="submission" date="2016-10" db="EMBL/GenBank/DDBJ databases">
        <authorList>
            <person name="Benchimol M."/>
            <person name="Almeida L.G."/>
            <person name="Vasconcelos A.T."/>
            <person name="Perreira-Neves A."/>
            <person name="Rosa I.A."/>
            <person name="Tasca T."/>
            <person name="Bogo M.R."/>
            <person name="de Souza W."/>
        </authorList>
    </citation>
    <scope>NUCLEOTIDE SEQUENCE [LARGE SCALE GENOMIC DNA]</scope>
    <source>
        <strain evidence="3">K</strain>
    </source>
</reference>
<keyword evidence="4" id="KW-1185">Reference proteome</keyword>
<dbReference type="EMBL" id="MLAK01000134">
    <property type="protein sequence ID" value="OHT16216.1"/>
    <property type="molecule type" value="Genomic_DNA"/>
</dbReference>
<protein>
    <submittedName>
        <fullName evidence="3">Uncharacterized protein</fullName>
    </submittedName>
</protein>
<proteinExistence type="predicted"/>
<evidence type="ECO:0000313" key="4">
    <source>
        <dbReference type="Proteomes" id="UP000179807"/>
    </source>
</evidence>
<comment type="caution">
    <text evidence="3">The sequence shown here is derived from an EMBL/GenBank/DDBJ whole genome shotgun (WGS) entry which is preliminary data.</text>
</comment>
<evidence type="ECO:0000256" key="1">
    <source>
        <dbReference type="SAM" id="MobiDB-lite"/>
    </source>
</evidence>
<dbReference type="RefSeq" id="XP_068369352.1">
    <property type="nucleotide sequence ID" value="XM_068497217.1"/>
</dbReference>
<keyword evidence="2" id="KW-1133">Transmembrane helix</keyword>
<keyword evidence="2" id="KW-0812">Transmembrane</keyword>
<evidence type="ECO:0000313" key="3">
    <source>
        <dbReference type="EMBL" id="OHT16216.1"/>
    </source>
</evidence>
<keyword evidence="2" id="KW-0472">Membrane</keyword>
<feature type="region of interest" description="Disordered" evidence="1">
    <location>
        <begin position="183"/>
        <end position="226"/>
    </location>
</feature>
<dbReference type="VEuPathDB" id="TrichDB:TRFO_13381"/>